<dbReference type="RefSeq" id="WP_144332038.1">
    <property type="nucleotide sequence ID" value="NZ_VLPL01000002.1"/>
</dbReference>
<accession>A0A556N2X2</accession>
<dbReference type="EMBL" id="VLPL01000002">
    <property type="protein sequence ID" value="TSJ46501.1"/>
    <property type="molecule type" value="Genomic_DNA"/>
</dbReference>
<comment type="caution">
    <text evidence="1">The sequence shown here is derived from an EMBL/GenBank/DDBJ whole genome shotgun (WGS) entry which is preliminary data.</text>
</comment>
<gene>
    <name evidence="1" type="ORF">FO442_04900</name>
</gene>
<dbReference type="AlphaFoldDB" id="A0A556N2X2"/>
<sequence length="448" mass="51129">MKAEGVGNKVMLIALLCAALALFLYIRPRLFAPDPPPSLLDRLPESEIIGRYNLLNIARETNSLMFKNKIPFREYMTYDFLLGQAKGIGIDIQSTGYFFSDGKDEWGTFVTVIDSSKIQNGLNRLEQYIHVSDTIIYNRKVKKINDLGLYIFYDKNYLLVYKGSKMKRRLGKAIFAHEGDIENSWEKFLKTPIFKEEDIVIYSRSPRLKKFGIDYMLCAHDSDSLNIKLKTYLHSNKPIKIKEKGAGVSFERSKHSTKALDIHLDISEFKKDPNSPLYKWIVGLGKKVSFPTTAFFDAWEGDLSFQEGGTQFINEEVVEIGYDEEFNPVPVRKINKVAVPGYSLVFSVNEHSQKLVSALFTKGIVTKQGKHYYFLFSPPLTLNILPKSISAYTAGKSPKLMTASSCNGLWNYRGTDMLFRIDSLKKKEVYGSLEFEVASLLKRGKLRR</sequence>
<dbReference type="Proteomes" id="UP000316008">
    <property type="component" value="Unassembled WGS sequence"/>
</dbReference>
<proteinExistence type="predicted"/>
<keyword evidence="2" id="KW-1185">Reference proteome</keyword>
<protein>
    <submittedName>
        <fullName evidence="1">Uncharacterized protein</fullName>
    </submittedName>
</protein>
<evidence type="ECO:0000313" key="2">
    <source>
        <dbReference type="Proteomes" id="UP000316008"/>
    </source>
</evidence>
<organism evidence="1 2">
    <name type="scientific">Fluviicola chungangensis</name>
    <dbReference type="NCBI Taxonomy" id="2597671"/>
    <lineage>
        <taxon>Bacteria</taxon>
        <taxon>Pseudomonadati</taxon>
        <taxon>Bacteroidota</taxon>
        <taxon>Flavobacteriia</taxon>
        <taxon>Flavobacteriales</taxon>
        <taxon>Crocinitomicaceae</taxon>
        <taxon>Fluviicola</taxon>
    </lineage>
</organism>
<evidence type="ECO:0000313" key="1">
    <source>
        <dbReference type="EMBL" id="TSJ46501.1"/>
    </source>
</evidence>
<name>A0A556N2X2_9FLAO</name>
<reference evidence="1 2" key="1">
    <citation type="submission" date="2019-07" db="EMBL/GenBank/DDBJ databases">
        <authorList>
            <person name="Huq M.A."/>
        </authorList>
    </citation>
    <scope>NUCLEOTIDE SEQUENCE [LARGE SCALE GENOMIC DNA]</scope>
    <source>
        <strain evidence="1 2">MAH-3</strain>
    </source>
</reference>
<dbReference type="OrthoDB" id="9553294at2"/>